<dbReference type="Proteomes" id="UP000298493">
    <property type="component" value="Unassembled WGS sequence"/>
</dbReference>
<dbReference type="InterPro" id="IPR011701">
    <property type="entry name" value="MFS"/>
</dbReference>
<dbReference type="SUPFAM" id="SSF103473">
    <property type="entry name" value="MFS general substrate transporter"/>
    <property type="match status" value="1"/>
</dbReference>
<feature type="transmembrane region" description="Helical" evidence="6">
    <location>
        <begin position="396"/>
        <end position="416"/>
    </location>
</feature>
<accession>A0A4Z1NV01</accession>
<organism evidence="7 8">
    <name type="scientific">Venturia nashicola</name>
    <dbReference type="NCBI Taxonomy" id="86259"/>
    <lineage>
        <taxon>Eukaryota</taxon>
        <taxon>Fungi</taxon>
        <taxon>Dikarya</taxon>
        <taxon>Ascomycota</taxon>
        <taxon>Pezizomycotina</taxon>
        <taxon>Dothideomycetes</taxon>
        <taxon>Pleosporomycetidae</taxon>
        <taxon>Venturiales</taxon>
        <taxon>Venturiaceae</taxon>
        <taxon>Venturia</taxon>
    </lineage>
</organism>
<dbReference type="EMBL" id="SNSC02000012">
    <property type="protein sequence ID" value="TID19704.1"/>
    <property type="molecule type" value="Genomic_DNA"/>
</dbReference>
<evidence type="ECO:0000313" key="8">
    <source>
        <dbReference type="Proteomes" id="UP000298493"/>
    </source>
</evidence>
<sequence>MGWSFWNKNSTNAQDIGLTQTPSGNSASTPPDYLGFKDVTIQTSNVVTATKSAGPTILKEEDCEDKLGFAFSKAKKWAILTTIFAVQSSMNFNASVYGNAVAPMTEKFGVPAQMGRIGQMAFLIAYAFGCELWAPWSEELGRKPVLQWSLGLVNLWQIPCALISTFASGPSEGAVSAIIVFRTLGGLSSAGGSVTLGMVADMWKSDEPAYGVAFVVFSSVLGSIFGPVVGGFLQQYLSLASIFWAQLIFGAVVQFLHFWVVPETRSSCIVTAEAKRLRNQGQNVVSEAEHANEKVTFNYACQIWARPFIMFIREPIVLLLSLISGFADALIFTFLDSMGLVFAQWHFNPWQIGLIFLSLAIGYLISYAIWIAIIYKQSKKSRSYLESLPIEHKLNWLVWIAPLLVAGIFGFAFTGIGPPMPWIVPVLFLIPIGIANMTIYGATIDYMVVAYGEKYSASACGGNGFARDFLAGVAAMYAHPLYTNGALFGKTATQKMRNASCLLGAIAAILIVPIYFFWKKGEWVRNKSPFAKEVEEERKQKEAALPKHNGSTGVDRGRG</sequence>
<dbReference type="GO" id="GO:0022857">
    <property type="term" value="F:transmembrane transporter activity"/>
    <property type="evidence" value="ECO:0007669"/>
    <property type="project" value="InterPro"/>
</dbReference>
<keyword evidence="3 6" id="KW-1133">Transmembrane helix</keyword>
<evidence type="ECO:0000256" key="6">
    <source>
        <dbReference type="SAM" id="Phobius"/>
    </source>
</evidence>
<feature type="transmembrane region" description="Helical" evidence="6">
    <location>
        <begin position="316"/>
        <end position="335"/>
    </location>
</feature>
<keyword evidence="2 6" id="KW-0812">Transmembrane</keyword>
<dbReference type="InterPro" id="IPR036259">
    <property type="entry name" value="MFS_trans_sf"/>
</dbReference>
<name>A0A4Z1NV01_9PEZI</name>
<evidence type="ECO:0000256" key="1">
    <source>
        <dbReference type="ARBA" id="ARBA00004141"/>
    </source>
</evidence>
<gene>
    <name evidence="7" type="ORF">E6O75_ATG07042</name>
</gene>
<dbReference type="PANTHER" id="PTHR23502:SF3">
    <property type="entry name" value="MAJOR FACILITATOR SUPERFAMILY (MFS) PROFILE DOMAIN-CONTAINING PROTEIN-RELATED"/>
    <property type="match status" value="1"/>
</dbReference>
<evidence type="ECO:0000256" key="4">
    <source>
        <dbReference type="ARBA" id="ARBA00023136"/>
    </source>
</evidence>
<protein>
    <submittedName>
        <fullName evidence="7">Putative trans-sulfuration enzyme</fullName>
    </submittedName>
</protein>
<feature type="compositionally biased region" description="Basic and acidic residues" evidence="5">
    <location>
        <begin position="535"/>
        <end position="545"/>
    </location>
</feature>
<feature type="transmembrane region" description="Helical" evidence="6">
    <location>
        <begin position="499"/>
        <end position="518"/>
    </location>
</feature>
<dbReference type="GO" id="GO:0005886">
    <property type="term" value="C:plasma membrane"/>
    <property type="evidence" value="ECO:0007669"/>
    <property type="project" value="TreeGrafter"/>
</dbReference>
<feature type="transmembrane region" description="Helical" evidence="6">
    <location>
        <begin position="422"/>
        <end position="442"/>
    </location>
</feature>
<keyword evidence="4 6" id="KW-0472">Membrane</keyword>
<evidence type="ECO:0000256" key="2">
    <source>
        <dbReference type="ARBA" id="ARBA00022692"/>
    </source>
</evidence>
<dbReference type="STRING" id="86259.A0A4Z1NV01"/>
<evidence type="ECO:0000313" key="7">
    <source>
        <dbReference type="EMBL" id="TID19704.1"/>
    </source>
</evidence>
<dbReference type="AlphaFoldDB" id="A0A4Z1NV01"/>
<feature type="region of interest" description="Disordered" evidence="5">
    <location>
        <begin position="535"/>
        <end position="559"/>
    </location>
</feature>
<dbReference type="Pfam" id="PF07690">
    <property type="entry name" value="MFS_1"/>
    <property type="match status" value="1"/>
</dbReference>
<evidence type="ECO:0000256" key="3">
    <source>
        <dbReference type="ARBA" id="ARBA00022989"/>
    </source>
</evidence>
<keyword evidence="8" id="KW-1185">Reference proteome</keyword>
<dbReference type="Gene3D" id="1.20.1250.20">
    <property type="entry name" value="MFS general substrate transporter like domains"/>
    <property type="match status" value="1"/>
</dbReference>
<feature type="transmembrane region" description="Helical" evidence="6">
    <location>
        <begin position="239"/>
        <end position="261"/>
    </location>
</feature>
<comment type="subcellular location">
    <subcellularLocation>
        <location evidence="1">Membrane</location>
        <topology evidence="1">Multi-pass membrane protein</topology>
    </subcellularLocation>
</comment>
<reference evidence="7 8" key="1">
    <citation type="submission" date="2019-04" db="EMBL/GenBank/DDBJ databases">
        <title>High contiguity whole genome sequence and gene annotation resource for two Venturia nashicola isolates.</title>
        <authorList>
            <person name="Prokchorchik M."/>
            <person name="Won K."/>
            <person name="Lee Y."/>
            <person name="Choi E.D."/>
            <person name="Segonzac C."/>
            <person name="Sohn K.H."/>
        </authorList>
    </citation>
    <scope>NUCLEOTIDE SEQUENCE [LARGE SCALE GENOMIC DNA]</scope>
    <source>
        <strain evidence="7 8">PRI2</strain>
    </source>
</reference>
<feature type="transmembrane region" description="Helical" evidence="6">
    <location>
        <begin position="355"/>
        <end position="375"/>
    </location>
</feature>
<dbReference type="PANTHER" id="PTHR23502">
    <property type="entry name" value="MAJOR FACILITATOR SUPERFAMILY"/>
    <property type="match status" value="1"/>
</dbReference>
<feature type="transmembrane region" description="Helical" evidence="6">
    <location>
        <begin position="212"/>
        <end position="233"/>
    </location>
</feature>
<proteinExistence type="predicted"/>
<comment type="caution">
    <text evidence="7">The sequence shown here is derived from an EMBL/GenBank/DDBJ whole genome shotgun (WGS) entry which is preliminary data.</text>
</comment>
<evidence type="ECO:0000256" key="5">
    <source>
        <dbReference type="SAM" id="MobiDB-lite"/>
    </source>
</evidence>